<dbReference type="AlphaFoldDB" id="A0A0D7BAL3"/>
<feature type="chain" id="PRO_5002317019" description="Late embryogenesis abundant protein LEA-2 subgroup domain-containing protein" evidence="1">
    <location>
        <begin position="21"/>
        <end position="186"/>
    </location>
</feature>
<gene>
    <name evidence="2" type="ORF">CYLTODRAFT_423281</name>
</gene>
<accession>A0A0D7BAL3</accession>
<keyword evidence="3" id="KW-1185">Reference proteome</keyword>
<keyword evidence="1" id="KW-0732">Signal</keyword>
<name>A0A0D7BAL3_9AGAR</name>
<evidence type="ECO:0000256" key="1">
    <source>
        <dbReference type="SAM" id="SignalP"/>
    </source>
</evidence>
<feature type="signal peptide" evidence="1">
    <location>
        <begin position="1"/>
        <end position="20"/>
    </location>
</feature>
<protein>
    <recommendedName>
        <fullName evidence="4">Late embryogenesis abundant protein LEA-2 subgroup domain-containing protein</fullName>
    </recommendedName>
</protein>
<proteinExistence type="predicted"/>
<evidence type="ECO:0000313" key="3">
    <source>
        <dbReference type="Proteomes" id="UP000054007"/>
    </source>
</evidence>
<reference evidence="2 3" key="1">
    <citation type="journal article" date="2015" name="Fungal Genet. Biol.">
        <title>Evolution of novel wood decay mechanisms in Agaricales revealed by the genome sequences of Fistulina hepatica and Cylindrobasidium torrendii.</title>
        <authorList>
            <person name="Floudas D."/>
            <person name="Held B.W."/>
            <person name="Riley R."/>
            <person name="Nagy L.G."/>
            <person name="Koehler G."/>
            <person name="Ransdell A.S."/>
            <person name="Younus H."/>
            <person name="Chow J."/>
            <person name="Chiniquy J."/>
            <person name="Lipzen A."/>
            <person name="Tritt A."/>
            <person name="Sun H."/>
            <person name="Haridas S."/>
            <person name="LaButti K."/>
            <person name="Ohm R.A."/>
            <person name="Kues U."/>
            <person name="Blanchette R.A."/>
            <person name="Grigoriev I.V."/>
            <person name="Minto R.E."/>
            <person name="Hibbett D.S."/>
        </authorList>
    </citation>
    <scope>NUCLEOTIDE SEQUENCE [LARGE SCALE GENOMIC DNA]</scope>
    <source>
        <strain evidence="2 3">FP15055 ss-10</strain>
    </source>
</reference>
<organism evidence="2 3">
    <name type="scientific">Cylindrobasidium torrendii FP15055 ss-10</name>
    <dbReference type="NCBI Taxonomy" id="1314674"/>
    <lineage>
        <taxon>Eukaryota</taxon>
        <taxon>Fungi</taxon>
        <taxon>Dikarya</taxon>
        <taxon>Basidiomycota</taxon>
        <taxon>Agaricomycotina</taxon>
        <taxon>Agaricomycetes</taxon>
        <taxon>Agaricomycetidae</taxon>
        <taxon>Agaricales</taxon>
        <taxon>Marasmiineae</taxon>
        <taxon>Physalacriaceae</taxon>
        <taxon>Cylindrobasidium</taxon>
    </lineage>
</organism>
<dbReference type="Proteomes" id="UP000054007">
    <property type="component" value="Unassembled WGS sequence"/>
</dbReference>
<dbReference type="OrthoDB" id="3251634at2759"/>
<dbReference type="EMBL" id="KN880550">
    <property type="protein sequence ID" value="KIY66566.1"/>
    <property type="molecule type" value="Genomic_DNA"/>
</dbReference>
<evidence type="ECO:0008006" key="4">
    <source>
        <dbReference type="Google" id="ProtNLM"/>
    </source>
</evidence>
<evidence type="ECO:0000313" key="2">
    <source>
        <dbReference type="EMBL" id="KIY66566.1"/>
    </source>
</evidence>
<sequence>MKTMHLLIFFISLCVAFVGATAIQRRQSNEDPSDALAGLSIGDIINALGVGLVTGIQVNISLETLTTNYVTASVGLKNPLPIELTIDRIVSSAGINETVYAEFDYTFPEPVVVPLFGSANTSVIPEVLLTKGAIASLDIIPAGYLDLINVDAYVRAGTILGHLGIPIPITGLKQDGVPTSYNLALS</sequence>